<keyword evidence="3" id="KW-0378">Hydrolase</keyword>
<dbReference type="GO" id="GO:0004252">
    <property type="term" value="F:serine-type endopeptidase activity"/>
    <property type="evidence" value="ECO:0007669"/>
    <property type="project" value="InterPro"/>
</dbReference>
<sequence length="297" mass="31266">MLRRLVLLALILLPVLAPPVAAAGPAQPRDEHRALMDAGTWPFTALGRLNAAGRGFCTAVLVGPSTALTAGHCLFNPRNGALRQLSDIHVVAGFQRDTWLAHARAKAVRTGLKTFPRNPDSSLAPQDWAVIELDVPIGRTVGWLGVRTLDAAPDAPLFEAGYRHDRPYAVSLGSGCSVLSRNAERLMHDCTVQQGGSGSPLLQYDDGRFWVVGLNVMQGRIQDGRAVAIAAPAEIFAAGAPGQALSKAGVSLGAPTPLPEAVGTDTGAFRSVLASCLKADAPLDTLLRRRLPAGCIR</sequence>
<dbReference type="InterPro" id="IPR043504">
    <property type="entry name" value="Peptidase_S1_PA_chymotrypsin"/>
</dbReference>
<dbReference type="OrthoDB" id="267336at2"/>
<dbReference type="GO" id="GO:0006508">
    <property type="term" value="P:proteolysis"/>
    <property type="evidence" value="ECO:0007669"/>
    <property type="project" value="UniProtKB-KW"/>
</dbReference>
<dbReference type="Proteomes" id="UP000219621">
    <property type="component" value="Unassembled WGS sequence"/>
</dbReference>
<dbReference type="InterPro" id="IPR009003">
    <property type="entry name" value="Peptidase_S1_PA"/>
</dbReference>
<evidence type="ECO:0000313" key="3">
    <source>
        <dbReference type="EMBL" id="SOD90619.1"/>
    </source>
</evidence>
<dbReference type="Gene3D" id="2.40.10.10">
    <property type="entry name" value="Trypsin-like serine proteases"/>
    <property type="match status" value="2"/>
</dbReference>
<dbReference type="PROSITE" id="PS00134">
    <property type="entry name" value="TRYPSIN_HIS"/>
    <property type="match status" value="1"/>
</dbReference>
<evidence type="ECO:0000313" key="4">
    <source>
        <dbReference type="Proteomes" id="UP000219621"/>
    </source>
</evidence>
<proteinExistence type="predicted"/>
<feature type="chain" id="PRO_5013148903" evidence="2">
    <location>
        <begin position="23"/>
        <end position="297"/>
    </location>
</feature>
<dbReference type="PANTHER" id="PTHR15462:SF8">
    <property type="entry name" value="SERINE PROTEASE"/>
    <property type="match status" value="1"/>
</dbReference>
<accession>A0A286G666</accession>
<protein>
    <submittedName>
        <fullName evidence="3">Protease YdgD</fullName>
    </submittedName>
</protein>
<keyword evidence="3" id="KW-0645">Protease</keyword>
<dbReference type="InterPro" id="IPR018114">
    <property type="entry name" value="TRYPSIN_HIS"/>
</dbReference>
<dbReference type="PANTHER" id="PTHR15462">
    <property type="entry name" value="SERINE PROTEASE"/>
    <property type="match status" value="1"/>
</dbReference>
<organism evidence="3 4">
    <name type="scientific">Caenispirillum bisanense</name>
    <dbReference type="NCBI Taxonomy" id="414052"/>
    <lineage>
        <taxon>Bacteria</taxon>
        <taxon>Pseudomonadati</taxon>
        <taxon>Pseudomonadota</taxon>
        <taxon>Alphaproteobacteria</taxon>
        <taxon>Rhodospirillales</taxon>
        <taxon>Novispirillaceae</taxon>
        <taxon>Caenispirillum</taxon>
    </lineage>
</organism>
<keyword evidence="1 2" id="KW-0732">Signal</keyword>
<keyword evidence="4" id="KW-1185">Reference proteome</keyword>
<dbReference type="SUPFAM" id="SSF50494">
    <property type="entry name" value="Trypsin-like serine proteases"/>
    <property type="match status" value="1"/>
</dbReference>
<dbReference type="AlphaFoldDB" id="A0A286G666"/>
<dbReference type="RefSeq" id="WP_097277477.1">
    <property type="nucleotide sequence ID" value="NZ_OCNJ01000001.1"/>
</dbReference>
<evidence type="ECO:0000256" key="2">
    <source>
        <dbReference type="SAM" id="SignalP"/>
    </source>
</evidence>
<gene>
    <name evidence="3" type="ORF">SAMN05421508_101603</name>
</gene>
<feature type="signal peptide" evidence="2">
    <location>
        <begin position="1"/>
        <end position="22"/>
    </location>
</feature>
<evidence type="ECO:0000256" key="1">
    <source>
        <dbReference type="ARBA" id="ARBA00022729"/>
    </source>
</evidence>
<dbReference type="EMBL" id="OCNJ01000001">
    <property type="protein sequence ID" value="SOD90619.1"/>
    <property type="molecule type" value="Genomic_DNA"/>
</dbReference>
<dbReference type="InterPro" id="IPR050966">
    <property type="entry name" value="Glutamyl_endopeptidase"/>
</dbReference>
<name>A0A286G666_9PROT</name>
<dbReference type="Pfam" id="PF13365">
    <property type="entry name" value="Trypsin_2"/>
    <property type="match status" value="1"/>
</dbReference>
<reference evidence="4" key="1">
    <citation type="submission" date="2017-09" db="EMBL/GenBank/DDBJ databases">
        <authorList>
            <person name="Varghese N."/>
            <person name="Submissions S."/>
        </authorList>
    </citation>
    <scope>NUCLEOTIDE SEQUENCE [LARGE SCALE GENOMIC DNA]</scope>
    <source>
        <strain evidence="4">USBA 140</strain>
    </source>
</reference>